<feature type="transmembrane region" description="Helical" evidence="1">
    <location>
        <begin position="44"/>
        <end position="64"/>
    </location>
</feature>
<organism evidence="2 3">
    <name type="scientific">Viridibacillus arenosi FSL R5-213</name>
    <dbReference type="NCBI Taxonomy" id="1227360"/>
    <lineage>
        <taxon>Bacteria</taxon>
        <taxon>Bacillati</taxon>
        <taxon>Bacillota</taxon>
        <taxon>Bacilli</taxon>
        <taxon>Bacillales</taxon>
        <taxon>Caryophanaceae</taxon>
        <taxon>Viridibacillus</taxon>
    </lineage>
</organism>
<dbReference type="EMBL" id="ASQA01000042">
    <property type="protein sequence ID" value="ETT81175.1"/>
    <property type="molecule type" value="Genomic_DNA"/>
</dbReference>
<evidence type="ECO:0000313" key="3">
    <source>
        <dbReference type="Proteomes" id="UP000019062"/>
    </source>
</evidence>
<dbReference type="Proteomes" id="UP000019062">
    <property type="component" value="Unassembled WGS sequence"/>
</dbReference>
<reference evidence="2 3" key="1">
    <citation type="journal article" date="2014" name="BMC Genomics">
        <title>Genomic comparison of sporeforming bacilli isolated from milk.</title>
        <authorList>
            <person name="Moreno Switt A.I."/>
            <person name="Andrus A.D."/>
            <person name="Ranieri M.L."/>
            <person name="Orsi R.H."/>
            <person name="Ivy R."/>
            <person name="den Bakker H.C."/>
            <person name="Martin N.H."/>
            <person name="Wiedmann M."/>
            <person name="Boor K.J."/>
        </authorList>
    </citation>
    <scope>NUCLEOTIDE SEQUENCE [LARGE SCALE GENOMIC DNA]</scope>
    <source>
        <strain evidence="2 3">FSL R5-213</strain>
    </source>
</reference>
<accession>W4EKT0</accession>
<protein>
    <submittedName>
        <fullName evidence="2">Uncharacterized protein</fullName>
    </submittedName>
</protein>
<sequence>MKNLLIGLIKFALSTFFIFIFVYIKIFSEAGPLMSFDYDVSEIIFIFIAIMLGMVSSELLINVFHYE</sequence>
<proteinExistence type="predicted"/>
<keyword evidence="3" id="KW-1185">Reference proteome</keyword>
<feature type="transmembrane region" description="Helical" evidence="1">
    <location>
        <begin position="7"/>
        <end position="24"/>
    </location>
</feature>
<keyword evidence="1" id="KW-1133">Transmembrane helix</keyword>
<evidence type="ECO:0000313" key="2">
    <source>
        <dbReference type="EMBL" id="ETT81175.1"/>
    </source>
</evidence>
<keyword evidence="1" id="KW-0472">Membrane</keyword>
<gene>
    <name evidence="2" type="ORF">C176_20754</name>
</gene>
<evidence type="ECO:0000256" key="1">
    <source>
        <dbReference type="SAM" id="Phobius"/>
    </source>
</evidence>
<keyword evidence="1" id="KW-0812">Transmembrane</keyword>
<comment type="caution">
    <text evidence="2">The sequence shown here is derived from an EMBL/GenBank/DDBJ whole genome shotgun (WGS) entry which is preliminary data.</text>
</comment>
<name>W4EKT0_9BACL</name>
<dbReference type="AlphaFoldDB" id="W4EKT0"/>